<evidence type="ECO:0000313" key="1">
    <source>
        <dbReference type="EMBL" id="KIH44992.1"/>
    </source>
</evidence>
<keyword evidence="2" id="KW-1185">Reference proteome</keyword>
<proteinExistence type="predicted"/>
<accession>A0A0C2C5M8</accession>
<name>A0A0C2C5M8_9BILA</name>
<feature type="non-terminal residue" evidence="1">
    <location>
        <position position="1"/>
    </location>
</feature>
<evidence type="ECO:0000313" key="2">
    <source>
        <dbReference type="Proteomes" id="UP000054047"/>
    </source>
</evidence>
<protein>
    <submittedName>
        <fullName evidence="1">Uncharacterized protein</fullName>
    </submittedName>
</protein>
<reference evidence="1 2" key="1">
    <citation type="submission" date="2013-12" db="EMBL/GenBank/DDBJ databases">
        <title>Draft genome of the parsitic nematode Ancylostoma duodenale.</title>
        <authorList>
            <person name="Mitreva M."/>
        </authorList>
    </citation>
    <scope>NUCLEOTIDE SEQUENCE [LARGE SCALE GENOMIC DNA]</scope>
    <source>
        <strain evidence="1 2">Zhejiang</strain>
    </source>
</reference>
<gene>
    <name evidence="1" type="ORF">ANCDUO_24973</name>
</gene>
<dbReference type="AlphaFoldDB" id="A0A0C2C5M8"/>
<dbReference type="Proteomes" id="UP000054047">
    <property type="component" value="Unassembled WGS sequence"/>
</dbReference>
<organism evidence="1 2">
    <name type="scientific">Ancylostoma duodenale</name>
    <dbReference type="NCBI Taxonomy" id="51022"/>
    <lineage>
        <taxon>Eukaryota</taxon>
        <taxon>Metazoa</taxon>
        <taxon>Ecdysozoa</taxon>
        <taxon>Nematoda</taxon>
        <taxon>Chromadorea</taxon>
        <taxon>Rhabditida</taxon>
        <taxon>Rhabditina</taxon>
        <taxon>Rhabditomorpha</taxon>
        <taxon>Strongyloidea</taxon>
        <taxon>Ancylostomatidae</taxon>
        <taxon>Ancylostomatinae</taxon>
        <taxon>Ancylostoma</taxon>
    </lineage>
</organism>
<dbReference type="EMBL" id="KN774469">
    <property type="protein sequence ID" value="KIH44992.1"/>
    <property type="molecule type" value="Genomic_DNA"/>
</dbReference>
<sequence>LSLQEVQDLEVLRLHPDHLDHQDVQDSLVRQAEAVQWETKVYAPSTAPQMVVRTLRTERVVVFRVRLTSSSLLLRNVLSLRGKMRINVLHNHTAAKLIHACRCVIYGYSISDTSNNNKNSMISTCKSPPILTKYF</sequence>